<reference evidence="2 3" key="1">
    <citation type="submission" date="2021-03" db="EMBL/GenBank/DDBJ databases">
        <title>Microbacterium pauli sp. nov., isolated from microfiltered milk.</title>
        <authorList>
            <person name="Bellassi P."/>
            <person name="Fontana A."/>
            <person name="Callegari M.L."/>
            <person name="Lorenzo M."/>
            <person name="Cappa F."/>
        </authorList>
    </citation>
    <scope>NUCLEOTIDE SEQUENCE [LARGE SCALE GENOMIC DNA]</scope>
    <source>
        <strain evidence="2 3">DSM 18909</strain>
    </source>
</reference>
<organism evidence="2 3">
    <name type="scientific">Microbacterium flavum</name>
    <dbReference type="NCBI Taxonomy" id="415216"/>
    <lineage>
        <taxon>Bacteria</taxon>
        <taxon>Bacillati</taxon>
        <taxon>Actinomycetota</taxon>
        <taxon>Actinomycetes</taxon>
        <taxon>Micrococcales</taxon>
        <taxon>Microbacteriaceae</taxon>
        <taxon>Microbacterium</taxon>
    </lineage>
</organism>
<sequence>MRSSRASRVARGAVVASIATFTALLSHVVAGGEVPGWAGIAAPWILALMASTLLAGRTLSAFRLALSVGVSQLLFHTLFVMGAPVVAGAASVPHDHHGAMTALAPALGASGTAAAFCADPLMWAMHGVAATLTTLLLLHGERAARTLLALAREVQAWARRLARRAVPALRTARSTSVGATAPFWVVRPAARLADDRLRGPPLPIAL</sequence>
<feature type="transmembrane region" description="Helical" evidence="1">
    <location>
        <begin position="113"/>
        <end position="138"/>
    </location>
</feature>
<keyword evidence="1" id="KW-0812">Transmembrane</keyword>
<evidence type="ECO:0000313" key="2">
    <source>
        <dbReference type="EMBL" id="MBT8796816.1"/>
    </source>
</evidence>
<protein>
    <recommendedName>
        <fullName evidence="4">Integral membrane protein</fullName>
    </recommendedName>
</protein>
<dbReference type="RefSeq" id="WP_215486052.1">
    <property type="nucleotide sequence ID" value="NZ_BAAAPJ010000001.1"/>
</dbReference>
<dbReference type="EMBL" id="JAFLHG010000001">
    <property type="protein sequence ID" value="MBT8796816.1"/>
    <property type="molecule type" value="Genomic_DNA"/>
</dbReference>
<gene>
    <name evidence="2" type="ORF">J0P97_01825</name>
</gene>
<evidence type="ECO:0000313" key="3">
    <source>
        <dbReference type="Proteomes" id="UP000740605"/>
    </source>
</evidence>
<proteinExistence type="predicted"/>
<keyword evidence="1" id="KW-1133">Transmembrane helix</keyword>
<feature type="transmembrane region" description="Helical" evidence="1">
    <location>
        <begin position="73"/>
        <end position="93"/>
    </location>
</feature>
<feature type="transmembrane region" description="Helical" evidence="1">
    <location>
        <begin position="41"/>
        <end position="66"/>
    </location>
</feature>
<keyword evidence="3" id="KW-1185">Reference proteome</keyword>
<keyword evidence="1" id="KW-0472">Membrane</keyword>
<evidence type="ECO:0008006" key="4">
    <source>
        <dbReference type="Google" id="ProtNLM"/>
    </source>
</evidence>
<evidence type="ECO:0000256" key="1">
    <source>
        <dbReference type="SAM" id="Phobius"/>
    </source>
</evidence>
<dbReference type="Proteomes" id="UP000740605">
    <property type="component" value="Unassembled WGS sequence"/>
</dbReference>
<name>A0ABS5XQU1_9MICO</name>
<comment type="caution">
    <text evidence="2">The sequence shown here is derived from an EMBL/GenBank/DDBJ whole genome shotgun (WGS) entry which is preliminary data.</text>
</comment>
<accession>A0ABS5XQU1</accession>